<sequence length="169" mass="18774">MDETGFWKIVQDANDTSGGNMERKCGVLRQKISALPAADAIEFAQLFDTMMGKAYSHTLWGAAYVINGGCSDDTFDDFCSSLISRGRQAFERALSNPDSLADEPDDDEDWFYEGYQYAVTDGVVTAAGDRPQRRMPDQPEGAEWQDEDELDVLFPKLSAKYGWLTGKTA</sequence>
<dbReference type="Pfam" id="PF14024">
    <property type="entry name" value="DUF4240"/>
    <property type="match status" value="1"/>
</dbReference>
<gene>
    <name evidence="3" type="ORF">CQ12_23140</name>
</gene>
<feature type="domain" description="DUF4240" evidence="2">
    <location>
        <begin position="1"/>
        <end position="120"/>
    </location>
</feature>
<dbReference type="InterPro" id="IPR025334">
    <property type="entry name" value="DUF4240"/>
</dbReference>
<dbReference type="AlphaFoldDB" id="A0A0R3M4X1"/>
<feature type="region of interest" description="Disordered" evidence="1">
    <location>
        <begin position="129"/>
        <end position="148"/>
    </location>
</feature>
<organism evidence="3 4">
    <name type="scientific">Bradyrhizobium jicamae</name>
    <dbReference type="NCBI Taxonomy" id="280332"/>
    <lineage>
        <taxon>Bacteria</taxon>
        <taxon>Pseudomonadati</taxon>
        <taxon>Pseudomonadota</taxon>
        <taxon>Alphaproteobacteria</taxon>
        <taxon>Hyphomicrobiales</taxon>
        <taxon>Nitrobacteraceae</taxon>
        <taxon>Bradyrhizobium</taxon>
    </lineage>
</organism>
<evidence type="ECO:0000313" key="4">
    <source>
        <dbReference type="Proteomes" id="UP000050863"/>
    </source>
</evidence>
<accession>A0A0R3M4X1</accession>
<name>A0A0R3M4X1_9BRAD</name>
<protein>
    <recommendedName>
        <fullName evidence="2">DUF4240 domain-containing protein</fullName>
    </recommendedName>
</protein>
<dbReference type="RefSeq" id="WP_057834521.1">
    <property type="nucleotide sequence ID" value="NZ_LLXZ01000039.1"/>
</dbReference>
<keyword evidence="4" id="KW-1185">Reference proteome</keyword>
<evidence type="ECO:0000313" key="3">
    <source>
        <dbReference type="EMBL" id="KRR12134.1"/>
    </source>
</evidence>
<dbReference type="EMBL" id="LLXZ01000039">
    <property type="protein sequence ID" value="KRR12134.1"/>
    <property type="molecule type" value="Genomic_DNA"/>
</dbReference>
<dbReference type="OrthoDB" id="6200718at2"/>
<proteinExistence type="predicted"/>
<evidence type="ECO:0000259" key="2">
    <source>
        <dbReference type="Pfam" id="PF14024"/>
    </source>
</evidence>
<evidence type="ECO:0000256" key="1">
    <source>
        <dbReference type="SAM" id="MobiDB-lite"/>
    </source>
</evidence>
<reference evidence="3 4" key="1">
    <citation type="submission" date="2014-03" db="EMBL/GenBank/DDBJ databases">
        <title>Bradyrhizobium valentinum sp. nov., isolated from effective nodules of Lupinus mariae-josephae, a lupine endemic of basic-lime soils in Eastern Spain.</title>
        <authorList>
            <person name="Duran D."/>
            <person name="Rey L."/>
            <person name="Navarro A."/>
            <person name="Busquets A."/>
            <person name="Imperial J."/>
            <person name="Ruiz-Argueso T."/>
        </authorList>
    </citation>
    <scope>NUCLEOTIDE SEQUENCE [LARGE SCALE GENOMIC DNA]</scope>
    <source>
        <strain evidence="3 4">PAC68</strain>
    </source>
</reference>
<comment type="caution">
    <text evidence="3">The sequence shown here is derived from an EMBL/GenBank/DDBJ whole genome shotgun (WGS) entry which is preliminary data.</text>
</comment>
<dbReference type="Proteomes" id="UP000050863">
    <property type="component" value="Unassembled WGS sequence"/>
</dbReference>
<dbReference type="STRING" id="280332.CQ12_23140"/>